<reference evidence="9 10" key="1">
    <citation type="submission" date="2016-11" db="EMBL/GenBank/DDBJ databases">
        <authorList>
            <person name="Jaros S."/>
            <person name="Januszkiewicz K."/>
            <person name="Wedrychowicz H."/>
        </authorList>
    </citation>
    <scope>NUCLEOTIDE SEQUENCE [LARGE SCALE GENOMIC DNA]</scope>
    <source>
        <strain evidence="9 10">DSM 21864</strain>
    </source>
</reference>
<dbReference type="PROSITE" id="PS00924">
    <property type="entry name" value="ASP_GLU_RACEMASE_2"/>
    <property type="match status" value="1"/>
</dbReference>
<feature type="binding site" evidence="8">
    <location>
        <begin position="45"/>
        <end position="46"/>
    </location>
    <ligand>
        <name>substrate</name>
    </ligand>
</feature>
<evidence type="ECO:0000256" key="8">
    <source>
        <dbReference type="HAMAP-Rule" id="MF_00258"/>
    </source>
</evidence>
<dbReference type="GO" id="GO:0008881">
    <property type="term" value="F:glutamate racemase activity"/>
    <property type="evidence" value="ECO:0007669"/>
    <property type="project" value="UniProtKB-UniRule"/>
</dbReference>
<evidence type="ECO:0000256" key="4">
    <source>
        <dbReference type="ARBA" id="ARBA00022984"/>
    </source>
</evidence>
<dbReference type="GO" id="GO:0009252">
    <property type="term" value="P:peptidoglycan biosynthetic process"/>
    <property type="evidence" value="ECO:0007669"/>
    <property type="project" value="UniProtKB-UniRule"/>
</dbReference>
<keyword evidence="10" id="KW-1185">Reference proteome</keyword>
<dbReference type="AlphaFoldDB" id="A0A1M6EPJ1"/>
<dbReference type="SUPFAM" id="SSF53681">
    <property type="entry name" value="Aspartate/glutamate racemase"/>
    <property type="match status" value="2"/>
</dbReference>
<evidence type="ECO:0000256" key="2">
    <source>
        <dbReference type="ARBA" id="ARBA00013090"/>
    </source>
</evidence>
<dbReference type="HAMAP" id="MF_00258">
    <property type="entry name" value="Glu_racemase"/>
    <property type="match status" value="1"/>
</dbReference>
<dbReference type="InterPro" id="IPR015942">
    <property type="entry name" value="Asp/Glu/hydantoin_racemase"/>
</dbReference>
<name>A0A1M6EPJ1_9CLOT</name>
<dbReference type="InterPro" id="IPR018187">
    <property type="entry name" value="Asp/Glu_racemase_AS_1"/>
</dbReference>
<accession>A0A1M6EPJ1</accession>
<dbReference type="STRING" id="1121298.SAMN05444401_1645"/>
<dbReference type="GO" id="GO:0008360">
    <property type="term" value="P:regulation of cell shape"/>
    <property type="evidence" value="ECO:0007669"/>
    <property type="project" value="UniProtKB-KW"/>
</dbReference>
<proteinExistence type="inferred from homology"/>
<protein>
    <recommendedName>
        <fullName evidence="7 8">Glutamate racemase</fullName>
        <ecNumber evidence="2 8">5.1.1.3</ecNumber>
    </recommendedName>
</protein>
<comment type="pathway">
    <text evidence="8">Cell wall biogenesis; peptidoglycan biosynthesis.</text>
</comment>
<keyword evidence="5 8" id="KW-0413">Isomerase</keyword>
<dbReference type="Proteomes" id="UP000184080">
    <property type="component" value="Unassembled WGS sequence"/>
</dbReference>
<dbReference type="UniPathway" id="UPA00219"/>
<keyword evidence="4 8" id="KW-0573">Peptidoglycan synthesis</keyword>
<feature type="binding site" evidence="8">
    <location>
        <begin position="188"/>
        <end position="189"/>
    </location>
    <ligand>
        <name>substrate</name>
    </ligand>
</feature>
<keyword evidence="6 8" id="KW-0961">Cell wall biogenesis/degradation</keyword>
<dbReference type="EC" id="5.1.1.3" evidence="2 8"/>
<dbReference type="PROSITE" id="PS00923">
    <property type="entry name" value="ASP_GLU_RACEMASE_1"/>
    <property type="match status" value="1"/>
</dbReference>
<sequence>MSEHNQCPIGFFDSGVGGLSVLKKAMELMPNENYIYFGDSKNAPYGGKSTEEVRVLTFNAMEFFVKQRVKAVVIACNTATSAAVSSLREEYKNIPIIGIEPALKPAVAMHREGKILIMATSVTLKEKKFQELVKNYGETACIVSIPCPGLVEYIERGDLESTELQDYLINKLKDYKNDKISSIVLGCTHYPFIKDKIQKIVGNDVIIIDGSEGTARELKRKLQGLGILNNSKNMGSLKIYNSLNKEEIINLSYKLLGIKK</sequence>
<comment type="function">
    <text evidence="8">Provides the (R)-glutamate required for cell wall biosynthesis.</text>
</comment>
<dbReference type="NCBIfam" id="TIGR00067">
    <property type="entry name" value="glut_race"/>
    <property type="match status" value="1"/>
</dbReference>
<feature type="active site" description="Proton donor/acceptor" evidence="8">
    <location>
        <position position="76"/>
    </location>
</feature>
<evidence type="ECO:0000256" key="3">
    <source>
        <dbReference type="ARBA" id="ARBA00022960"/>
    </source>
</evidence>
<keyword evidence="3 8" id="KW-0133">Cell shape</keyword>
<comment type="similarity">
    <text evidence="8">Belongs to the aspartate/glutamate racemases family.</text>
</comment>
<dbReference type="InterPro" id="IPR001920">
    <property type="entry name" value="Asp/Glu_race"/>
</dbReference>
<evidence type="ECO:0000256" key="7">
    <source>
        <dbReference type="ARBA" id="ARBA00070053"/>
    </source>
</evidence>
<evidence type="ECO:0000256" key="5">
    <source>
        <dbReference type="ARBA" id="ARBA00023235"/>
    </source>
</evidence>
<dbReference type="EMBL" id="FQZO01000002">
    <property type="protein sequence ID" value="SHI87268.1"/>
    <property type="molecule type" value="Genomic_DNA"/>
</dbReference>
<gene>
    <name evidence="8" type="primary">murI</name>
    <name evidence="9" type="ORF">SAMN05444401_1645</name>
</gene>
<evidence type="ECO:0000256" key="1">
    <source>
        <dbReference type="ARBA" id="ARBA00001602"/>
    </source>
</evidence>
<dbReference type="Gene3D" id="3.40.50.1860">
    <property type="match status" value="2"/>
</dbReference>
<feature type="binding site" evidence="8">
    <location>
        <begin position="77"/>
        <end position="78"/>
    </location>
    <ligand>
        <name>substrate</name>
    </ligand>
</feature>
<evidence type="ECO:0000313" key="10">
    <source>
        <dbReference type="Proteomes" id="UP000184080"/>
    </source>
</evidence>
<dbReference type="OrthoDB" id="9801055at2"/>
<dbReference type="PANTHER" id="PTHR21198:SF3">
    <property type="entry name" value="GLUTAMATE RACEMASE"/>
    <property type="match status" value="1"/>
</dbReference>
<dbReference type="InterPro" id="IPR004391">
    <property type="entry name" value="Glu_race"/>
</dbReference>
<dbReference type="FunFam" id="3.40.50.1860:FF:000002">
    <property type="entry name" value="Glutamate racemase"/>
    <property type="match status" value="1"/>
</dbReference>
<feature type="active site" description="Proton donor/acceptor" evidence="8">
    <location>
        <position position="187"/>
    </location>
</feature>
<feature type="binding site" evidence="8">
    <location>
        <begin position="13"/>
        <end position="14"/>
    </location>
    <ligand>
        <name>substrate</name>
    </ligand>
</feature>
<dbReference type="InterPro" id="IPR033134">
    <property type="entry name" value="Asp/Glu_racemase_AS_2"/>
</dbReference>
<evidence type="ECO:0000256" key="6">
    <source>
        <dbReference type="ARBA" id="ARBA00023316"/>
    </source>
</evidence>
<dbReference type="GO" id="GO:0071555">
    <property type="term" value="P:cell wall organization"/>
    <property type="evidence" value="ECO:0007669"/>
    <property type="project" value="UniProtKB-KW"/>
</dbReference>
<dbReference type="PANTHER" id="PTHR21198">
    <property type="entry name" value="GLUTAMATE RACEMASE"/>
    <property type="match status" value="1"/>
</dbReference>
<comment type="catalytic activity">
    <reaction evidence="1 8">
        <text>L-glutamate = D-glutamate</text>
        <dbReference type="Rhea" id="RHEA:12813"/>
        <dbReference type="ChEBI" id="CHEBI:29985"/>
        <dbReference type="ChEBI" id="CHEBI:29986"/>
        <dbReference type="EC" id="5.1.1.3"/>
    </reaction>
</comment>
<evidence type="ECO:0000313" key="9">
    <source>
        <dbReference type="EMBL" id="SHI87268.1"/>
    </source>
</evidence>
<dbReference type="Pfam" id="PF01177">
    <property type="entry name" value="Asp_Glu_race"/>
    <property type="match status" value="1"/>
</dbReference>
<organism evidence="9 10">
    <name type="scientific">Clostridium amylolyticum</name>
    <dbReference type="NCBI Taxonomy" id="1121298"/>
    <lineage>
        <taxon>Bacteria</taxon>
        <taxon>Bacillati</taxon>
        <taxon>Bacillota</taxon>
        <taxon>Clostridia</taxon>
        <taxon>Eubacteriales</taxon>
        <taxon>Clostridiaceae</taxon>
        <taxon>Clostridium</taxon>
    </lineage>
</organism>